<accession>A0A830EBS2</accession>
<evidence type="ECO:0008006" key="4">
    <source>
        <dbReference type="Google" id="ProtNLM"/>
    </source>
</evidence>
<proteinExistence type="predicted"/>
<organism evidence="2 3">
    <name type="scientific">Halobellus salinus</name>
    <dbReference type="NCBI Taxonomy" id="931585"/>
    <lineage>
        <taxon>Archaea</taxon>
        <taxon>Methanobacteriati</taxon>
        <taxon>Methanobacteriota</taxon>
        <taxon>Stenosarchaea group</taxon>
        <taxon>Halobacteria</taxon>
        <taxon>Halobacteriales</taxon>
        <taxon>Haloferacaceae</taxon>
        <taxon>Halobellus</taxon>
    </lineage>
</organism>
<dbReference type="Proteomes" id="UP000653099">
    <property type="component" value="Unassembled WGS sequence"/>
</dbReference>
<name>A0A830EBS2_9EURY</name>
<dbReference type="InterPro" id="IPR032347">
    <property type="entry name" value="DUF4864"/>
</dbReference>
<protein>
    <recommendedName>
        <fullName evidence="4">DUF4864 domain-containing protein</fullName>
    </recommendedName>
</protein>
<comment type="caution">
    <text evidence="2">The sequence shown here is derived from an EMBL/GenBank/DDBJ whole genome shotgun (WGS) entry which is preliminary data.</text>
</comment>
<dbReference type="PANTHER" id="PTHR35716:SF6">
    <property type="entry name" value="DUF4864 DOMAIN-CONTAINING PROTEIN"/>
    <property type="match status" value="1"/>
</dbReference>
<dbReference type="AlphaFoldDB" id="A0A830EBS2"/>
<reference evidence="2" key="2">
    <citation type="submission" date="2020-09" db="EMBL/GenBank/DDBJ databases">
        <authorList>
            <person name="Sun Q."/>
            <person name="Ohkuma M."/>
        </authorList>
    </citation>
    <scope>NUCLEOTIDE SEQUENCE</scope>
    <source>
        <strain evidence="2">JCM 14359</strain>
    </source>
</reference>
<evidence type="ECO:0000256" key="1">
    <source>
        <dbReference type="SAM" id="MobiDB-lite"/>
    </source>
</evidence>
<keyword evidence="3" id="KW-1185">Reference proteome</keyword>
<dbReference type="PANTHER" id="PTHR35716">
    <property type="entry name" value="OS05G0574700 PROTEIN-RELATED"/>
    <property type="match status" value="1"/>
</dbReference>
<gene>
    <name evidence="2" type="ORF">GCM10008995_02920</name>
</gene>
<dbReference type="RefSeq" id="WP_188785603.1">
    <property type="nucleotide sequence ID" value="NZ_BMOC01000001.1"/>
</dbReference>
<feature type="region of interest" description="Disordered" evidence="1">
    <location>
        <begin position="84"/>
        <end position="104"/>
    </location>
</feature>
<dbReference type="Pfam" id="PF16156">
    <property type="entry name" value="DUF4864"/>
    <property type="match status" value="1"/>
</dbReference>
<reference evidence="2" key="1">
    <citation type="journal article" date="2014" name="Int. J. Syst. Evol. Microbiol.">
        <title>Complete genome sequence of Corynebacterium casei LMG S-19264T (=DSM 44701T), isolated from a smear-ripened cheese.</title>
        <authorList>
            <consortium name="US DOE Joint Genome Institute (JGI-PGF)"/>
            <person name="Walter F."/>
            <person name="Albersmeier A."/>
            <person name="Kalinowski J."/>
            <person name="Ruckert C."/>
        </authorList>
    </citation>
    <scope>NUCLEOTIDE SEQUENCE</scope>
    <source>
        <strain evidence="2">JCM 14359</strain>
    </source>
</reference>
<evidence type="ECO:0000313" key="2">
    <source>
        <dbReference type="EMBL" id="GGI96233.1"/>
    </source>
</evidence>
<dbReference type="EMBL" id="BMOC01000001">
    <property type="protein sequence ID" value="GGI96233.1"/>
    <property type="molecule type" value="Genomic_DNA"/>
</dbReference>
<sequence>MNDADYPIETVSTPDPSDGPERVVEIQLAGLADNDDPIHNAGIKTAYNFASPANRRATGPLSRFVAMVEGRTYAPMIDHIEATTGSLERTDRRATQPVTLTGPRGRTMTYEFGLSKQQRGRFEGCWLTDRVLATRPVE</sequence>
<feature type="region of interest" description="Disordered" evidence="1">
    <location>
        <begin position="1"/>
        <end position="21"/>
    </location>
</feature>
<evidence type="ECO:0000313" key="3">
    <source>
        <dbReference type="Proteomes" id="UP000653099"/>
    </source>
</evidence>
<dbReference type="OrthoDB" id="242411at2157"/>